<name>A0A0E9PEQ2_ANGAN</name>
<evidence type="ECO:0000313" key="1">
    <source>
        <dbReference type="EMBL" id="JAH03014.1"/>
    </source>
</evidence>
<protein>
    <submittedName>
        <fullName evidence="1">Uncharacterized protein</fullName>
    </submittedName>
</protein>
<dbReference type="AlphaFoldDB" id="A0A0E9PEQ2"/>
<organism evidence="1">
    <name type="scientific">Anguilla anguilla</name>
    <name type="common">European freshwater eel</name>
    <name type="synonym">Muraena anguilla</name>
    <dbReference type="NCBI Taxonomy" id="7936"/>
    <lineage>
        <taxon>Eukaryota</taxon>
        <taxon>Metazoa</taxon>
        <taxon>Chordata</taxon>
        <taxon>Craniata</taxon>
        <taxon>Vertebrata</taxon>
        <taxon>Euteleostomi</taxon>
        <taxon>Actinopterygii</taxon>
        <taxon>Neopterygii</taxon>
        <taxon>Teleostei</taxon>
        <taxon>Anguilliformes</taxon>
        <taxon>Anguillidae</taxon>
        <taxon>Anguilla</taxon>
    </lineage>
</organism>
<proteinExistence type="predicted"/>
<reference evidence="1" key="1">
    <citation type="submission" date="2014-11" db="EMBL/GenBank/DDBJ databases">
        <authorList>
            <person name="Amaro Gonzalez C."/>
        </authorList>
    </citation>
    <scope>NUCLEOTIDE SEQUENCE</scope>
</reference>
<accession>A0A0E9PEQ2</accession>
<reference evidence="1" key="2">
    <citation type="journal article" date="2015" name="Fish Shellfish Immunol.">
        <title>Early steps in the European eel (Anguilla anguilla)-Vibrio vulnificus interaction in the gills: Role of the RtxA13 toxin.</title>
        <authorList>
            <person name="Callol A."/>
            <person name="Pajuelo D."/>
            <person name="Ebbesson L."/>
            <person name="Teles M."/>
            <person name="MacKenzie S."/>
            <person name="Amaro C."/>
        </authorList>
    </citation>
    <scope>NUCLEOTIDE SEQUENCE</scope>
</reference>
<sequence length="27" mass="3462">MKWRPVIRWFLFWPSSTGWFSIQEWSC</sequence>
<dbReference type="EMBL" id="GBXM01105563">
    <property type="protein sequence ID" value="JAH03014.1"/>
    <property type="molecule type" value="Transcribed_RNA"/>
</dbReference>